<comment type="caution">
    <text evidence="8">The sequence shown here is derived from an EMBL/GenBank/DDBJ whole genome shotgun (WGS) entry which is preliminary data.</text>
</comment>
<feature type="transmembrane region" description="Helical" evidence="6">
    <location>
        <begin position="224"/>
        <end position="250"/>
    </location>
</feature>
<evidence type="ECO:0000256" key="3">
    <source>
        <dbReference type="ARBA" id="ARBA00022692"/>
    </source>
</evidence>
<evidence type="ECO:0000256" key="1">
    <source>
        <dbReference type="ARBA" id="ARBA00004651"/>
    </source>
</evidence>
<keyword evidence="2 6" id="KW-1003">Cell membrane</keyword>
<feature type="transmembrane region" description="Helical" evidence="6">
    <location>
        <begin position="110"/>
        <end position="134"/>
    </location>
</feature>
<dbReference type="Proteomes" id="UP001597502">
    <property type="component" value="Unassembled WGS sequence"/>
</dbReference>
<name>A0ABW5V8Y3_9BACI</name>
<dbReference type="Pfam" id="PF02687">
    <property type="entry name" value="FtsX"/>
    <property type="match status" value="1"/>
</dbReference>
<reference evidence="9" key="1">
    <citation type="journal article" date="2019" name="Int. J. Syst. Evol. Microbiol.">
        <title>The Global Catalogue of Microorganisms (GCM) 10K type strain sequencing project: providing services to taxonomists for standard genome sequencing and annotation.</title>
        <authorList>
            <consortium name="The Broad Institute Genomics Platform"/>
            <consortium name="The Broad Institute Genome Sequencing Center for Infectious Disease"/>
            <person name="Wu L."/>
            <person name="Ma J."/>
        </authorList>
    </citation>
    <scope>NUCLEOTIDE SEQUENCE [LARGE SCALE GENOMIC DNA]</scope>
    <source>
        <strain evidence="9">TISTR 1535</strain>
    </source>
</reference>
<evidence type="ECO:0000256" key="5">
    <source>
        <dbReference type="ARBA" id="ARBA00023136"/>
    </source>
</evidence>
<feature type="transmembrane region" description="Helical" evidence="6">
    <location>
        <begin position="283"/>
        <end position="303"/>
    </location>
</feature>
<keyword evidence="9" id="KW-1185">Reference proteome</keyword>
<dbReference type="InterPro" id="IPR003838">
    <property type="entry name" value="ABC3_permease_C"/>
</dbReference>
<keyword evidence="4 6" id="KW-1133">Transmembrane helix</keyword>
<dbReference type="PANTHER" id="PTHR46795:SF2">
    <property type="entry name" value="ABC TRANSPORTER, PERMEASE PROTEIN"/>
    <property type="match status" value="1"/>
</dbReference>
<feature type="domain" description="ABC3 transporter permease C-terminal" evidence="7">
    <location>
        <begin position="59"/>
        <end position="177"/>
    </location>
</feature>
<feature type="transmembrane region" description="Helical" evidence="6">
    <location>
        <begin position="600"/>
        <end position="622"/>
    </location>
</feature>
<keyword evidence="5 6" id="KW-0472">Membrane</keyword>
<dbReference type="RefSeq" id="WP_382393214.1">
    <property type="nucleotide sequence ID" value="NZ_JBHUNA010000019.1"/>
</dbReference>
<comment type="subcellular location">
    <subcellularLocation>
        <location evidence="1 6">Cell membrane</location>
        <topology evidence="1 6">Multi-pass membrane protein</topology>
    </subcellularLocation>
</comment>
<dbReference type="InterPro" id="IPR027022">
    <property type="entry name" value="ABC_permease_BceB-typ"/>
</dbReference>
<evidence type="ECO:0000313" key="8">
    <source>
        <dbReference type="EMBL" id="MFD2761080.1"/>
    </source>
</evidence>
<feature type="transmembrane region" description="Helical" evidence="6">
    <location>
        <begin position="53"/>
        <end position="74"/>
    </location>
</feature>
<protein>
    <submittedName>
        <fullName evidence="8">ABC transporter permease</fullName>
    </submittedName>
</protein>
<comment type="similarity">
    <text evidence="6">Belongs to the ABC-4 integral membrane protein family.</text>
</comment>
<evidence type="ECO:0000313" key="9">
    <source>
        <dbReference type="Proteomes" id="UP001597502"/>
    </source>
</evidence>
<feature type="transmembrane region" description="Helical" evidence="6">
    <location>
        <begin position="146"/>
        <end position="175"/>
    </location>
</feature>
<feature type="transmembrane region" description="Helical" evidence="6">
    <location>
        <begin position="511"/>
        <end position="532"/>
    </location>
</feature>
<organism evidence="8 9">
    <name type="scientific">Lentibacillus juripiscarius</name>
    <dbReference type="NCBI Taxonomy" id="257446"/>
    <lineage>
        <taxon>Bacteria</taxon>
        <taxon>Bacillati</taxon>
        <taxon>Bacillota</taxon>
        <taxon>Bacilli</taxon>
        <taxon>Bacillales</taxon>
        <taxon>Bacillaceae</taxon>
        <taxon>Lentibacillus</taxon>
    </lineage>
</organism>
<keyword evidence="6" id="KW-0813">Transport</keyword>
<dbReference type="PANTHER" id="PTHR46795">
    <property type="entry name" value="ABC TRANSPORTER PERMEASE-RELATED-RELATED"/>
    <property type="match status" value="1"/>
</dbReference>
<evidence type="ECO:0000259" key="7">
    <source>
        <dbReference type="Pfam" id="PF02687"/>
    </source>
</evidence>
<proteinExistence type="inferred from homology"/>
<sequence>MTFRQFAINNVIRNKRLYAAYFLSSLFTVMVFFTFAIFAFHPAFFDGGIRAEVLYGMAVAGGIIYVFSFFFVLYSMSSFLQSRKKEFGLLMMQGMSTRQIRLMVFMENMFIGFFATLSGVLLGLVFAKAILLLAENVLVIEETLHFYFPLWAIVVTFVSFIVLFLFISLFVSFILRTRKLVDLIKGDKQSKGEPKASVTLAIVAAVLLAAGYAAALYVKGQAVIIAMLPVIVVVTIGTYLLFTQLSVYVIRRLKSSKGIFWRKTNMVLFSDLSFRMKDNARTFFMVAIISTVAFSAIGTLYGFQSYLTKEVKEMNPYTFTYSSFEGEEPLTQDQRETIDETLDNYDIQAKKASVELDYFDVDNSKRPQVLIAKESAYNRFAALLGKEKVDVGDQEAIVVTDSSRVMIGASKKARLMDVPIELTDGGSIHPDRLISTVVLPEMFSYYIVDDDTFTALPNAVESKSYTTWQATQGSQEAIIEAGRVLQNTFQPGRFQAIDYSVYTINKSFGPVLFIGLFIGIVFFVSAGSFLYFRLYSDLDQDKNKFKSIAKMGLTDKELKKVINRQTALLFFAPMVVALMHGAVALTALSHLFDYNLAGEAASVLGTFALIQIIYFGIVRYFYTKQIRRAVFY</sequence>
<feature type="transmembrane region" description="Helical" evidence="6">
    <location>
        <begin position="196"/>
        <end position="218"/>
    </location>
</feature>
<accession>A0ABW5V8Y3</accession>
<dbReference type="PIRSF" id="PIRSF018968">
    <property type="entry name" value="ABC_permease_BceB"/>
    <property type="match status" value="1"/>
</dbReference>
<dbReference type="InterPro" id="IPR052536">
    <property type="entry name" value="ABC-4_Integral_Memb_Prot"/>
</dbReference>
<gene>
    <name evidence="8" type="ORF">ACFSUO_08870</name>
</gene>
<keyword evidence="3 6" id="KW-0812">Transmembrane</keyword>
<dbReference type="EMBL" id="JBHUNA010000019">
    <property type="protein sequence ID" value="MFD2761080.1"/>
    <property type="molecule type" value="Genomic_DNA"/>
</dbReference>
<evidence type="ECO:0000256" key="4">
    <source>
        <dbReference type="ARBA" id="ARBA00022989"/>
    </source>
</evidence>
<feature type="transmembrane region" description="Helical" evidence="6">
    <location>
        <begin position="20"/>
        <end position="41"/>
    </location>
</feature>
<evidence type="ECO:0000256" key="6">
    <source>
        <dbReference type="PIRNR" id="PIRNR018968"/>
    </source>
</evidence>
<feature type="transmembrane region" description="Helical" evidence="6">
    <location>
        <begin position="566"/>
        <end position="588"/>
    </location>
</feature>
<evidence type="ECO:0000256" key="2">
    <source>
        <dbReference type="ARBA" id="ARBA00022475"/>
    </source>
</evidence>